<dbReference type="GO" id="GO:0006351">
    <property type="term" value="P:DNA-templated transcription"/>
    <property type="evidence" value="ECO:0007669"/>
    <property type="project" value="InterPro"/>
</dbReference>
<evidence type="ECO:0000313" key="10">
    <source>
        <dbReference type="EMBL" id="QKX59568.1"/>
    </source>
</evidence>
<dbReference type="GO" id="GO:0005634">
    <property type="term" value="C:nucleus"/>
    <property type="evidence" value="ECO:0007669"/>
    <property type="project" value="UniProtKB-SubCell"/>
</dbReference>
<dbReference type="OrthoDB" id="25921at2759"/>
<dbReference type="Gene3D" id="4.10.240.10">
    <property type="entry name" value="Zn(2)-C6 fungal-type DNA-binding domain"/>
    <property type="match status" value="1"/>
</dbReference>
<sequence>MQGSFQRFRVSKRTPRKGRKSSTVPEEAVSSGQGEEEPRQSTQSACQRCRRLKKKCTRTREGACSLCIAAWLPCSYPQDSQDREKGLRERISWLSEYVNKARSPHAVPVELVETGNDLTTAQASKPSTSDARYEENHENLEGNRVTTKPASAGTTPFLDKVTGCRFVNAYFRHVHRAYPFLDRDKVLRDTDLIYETTNRVPPALEISEFPTRLSVIMAIGRTTLQRANELGDADWMSIEIPEKEIVHECLCKSDLASVEILTLLALYSLFEASSIPPWAITGILARKAISMGLTRDNSLAGNISQIETERRRRLFWSVYVLDRMMSVSYGLAPSISEDEINLSLPSITVQEYASADRYYYAMTLQVNRHVVSLRQLEGKILQTIHLASSQQPVLFNQGMMASHIDDFRRQIDDWYTQGCLLSSSALNDNDQVPFHNTITWHNARYQNLLILLYSPSKFNFQHSIERLPELQAAAQKYVQSSLVLQQQKHLPLNWITLCRFLTMGAIFFHCYVWRLNQTKPISSVHLQERRGSILPASSTSPGQSLDTEGVLAEITNGVALCAKILDSFPKSWHTAKQAAVVFWQLAEYISAQHSAPHIPFESPSTDDSAPIIDTMTRHFDPVLDAIDFYNDIQRPLATAGVEIPRSKKPPVPLQIIRNEIMQLIKTSLGDTSIYAYAVGENESTIGLTAAEPKLFPFNNSASTTDELFQGSNMSLGAGMNGLWLDVMDDLSLGVL</sequence>
<feature type="domain" description="Zn(2)-C6 fungal-type" evidence="9">
    <location>
        <begin position="45"/>
        <end position="76"/>
    </location>
</feature>
<dbReference type="CDD" id="cd12148">
    <property type="entry name" value="fungal_TF_MHR"/>
    <property type="match status" value="1"/>
</dbReference>
<evidence type="ECO:0000256" key="3">
    <source>
        <dbReference type="ARBA" id="ARBA00022833"/>
    </source>
</evidence>
<feature type="compositionally biased region" description="Basic residues" evidence="8">
    <location>
        <begin position="9"/>
        <end position="20"/>
    </location>
</feature>
<evidence type="ECO:0000313" key="11">
    <source>
        <dbReference type="Proteomes" id="UP000509510"/>
    </source>
</evidence>
<keyword evidence="3" id="KW-0862">Zinc</keyword>
<evidence type="ECO:0000256" key="8">
    <source>
        <dbReference type="SAM" id="MobiDB-lite"/>
    </source>
</evidence>
<dbReference type="PANTHER" id="PTHR47782">
    <property type="entry name" value="ZN(II)2CYS6 TRANSCRIPTION FACTOR (EUROFUNG)-RELATED"/>
    <property type="match status" value="1"/>
</dbReference>
<keyword evidence="5" id="KW-0238">DNA-binding</keyword>
<dbReference type="RefSeq" id="XP_035345746.1">
    <property type="nucleotide sequence ID" value="XM_035489853.1"/>
</dbReference>
<dbReference type="InterPro" id="IPR036864">
    <property type="entry name" value="Zn2-C6_fun-type_DNA-bd_sf"/>
</dbReference>
<dbReference type="PANTHER" id="PTHR47782:SF7">
    <property type="entry name" value="PROTEIN STB5"/>
    <property type="match status" value="1"/>
</dbReference>
<dbReference type="InterPro" id="IPR007219">
    <property type="entry name" value="XnlR_reg_dom"/>
</dbReference>
<dbReference type="GO" id="GO:0045944">
    <property type="term" value="P:positive regulation of transcription by RNA polymerase II"/>
    <property type="evidence" value="ECO:0007669"/>
    <property type="project" value="TreeGrafter"/>
</dbReference>
<dbReference type="EMBL" id="CP055900">
    <property type="protein sequence ID" value="QKX59568.1"/>
    <property type="molecule type" value="Genomic_DNA"/>
</dbReference>
<dbReference type="KEGG" id="trg:TRUGW13939_06705"/>
<dbReference type="GeneID" id="55994199"/>
<comment type="subcellular location">
    <subcellularLocation>
        <location evidence="1">Nucleus</location>
    </subcellularLocation>
</comment>
<dbReference type="Proteomes" id="UP000509510">
    <property type="component" value="Chromosome III"/>
</dbReference>
<protein>
    <recommendedName>
        <fullName evidence="9">Zn(2)-C6 fungal-type domain-containing protein</fullName>
    </recommendedName>
</protein>
<evidence type="ECO:0000256" key="6">
    <source>
        <dbReference type="ARBA" id="ARBA00023163"/>
    </source>
</evidence>
<dbReference type="CDD" id="cd00067">
    <property type="entry name" value="GAL4"/>
    <property type="match status" value="1"/>
</dbReference>
<keyword evidence="4" id="KW-0805">Transcription regulation</keyword>
<dbReference type="GO" id="GO:0043565">
    <property type="term" value="F:sequence-specific DNA binding"/>
    <property type="evidence" value="ECO:0007669"/>
    <property type="project" value="TreeGrafter"/>
</dbReference>
<dbReference type="Pfam" id="PF00172">
    <property type="entry name" value="Zn_clus"/>
    <property type="match status" value="1"/>
</dbReference>
<dbReference type="GO" id="GO:0000981">
    <property type="term" value="F:DNA-binding transcription factor activity, RNA polymerase II-specific"/>
    <property type="evidence" value="ECO:0007669"/>
    <property type="project" value="InterPro"/>
</dbReference>
<dbReference type="Pfam" id="PF04082">
    <property type="entry name" value="Fungal_trans"/>
    <property type="match status" value="1"/>
</dbReference>
<keyword evidence="7" id="KW-0539">Nucleus</keyword>
<evidence type="ECO:0000256" key="7">
    <source>
        <dbReference type="ARBA" id="ARBA00023242"/>
    </source>
</evidence>
<keyword evidence="11" id="KW-1185">Reference proteome</keyword>
<gene>
    <name evidence="10" type="ORF">TRUGW13939_06705</name>
</gene>
<name>A0A7H8R0S9_TALRU</name>
<evidence type="ECO:0000256" key="4">
    <source>
        <dbReference type="ARBA" id="ARBA00023015"/>
    </source>
</evidence>
<evidence type="ECO:0000256" key="1">
    <source>
        <dbReference type="ARBA" id="ARBA00004123"/>
    </source>
</evidence>
<dbReference type="PROSITE" id="PS50048">
    <property type="entry name" value="ZN2_CY6_FUNGAL_2"/>
    <property type="match status" value="1"/>
</dbReference>
<dbReference type="InterPro" id="IPR001138">
    <property type="entry name" value="Zn2Cys6_DnaBD"/>
</dbReference>
<reference evidence="11" key="1">
    <citation type="submission" date="2020-06" db="EMBL/GenBank/DDBJ databases">
        <title>A chromosome-scale genome assembly of Talaromyces rugulosus W13939.</title>
        <authorList>
            <person name="Wang B."/>
            <person name="Guo L."/>
            <person name="Ye K."/>
            <person name="Wang L."/>
        </authorList>
    </citation>
    <scope>NUCLEOTIDE SEQUENCE [LARGE SCALE GENOMIC DNA]</scope>
    <source>
        <strain evidence="11">W13939</strain>
    </source>
</reference>
<feature type="region of interest" description="Disordered" evidence="8">
    <location>
        <begin position="1"/>
        <end position="44"/>
    </location>
</feature>
<dbReference type="GO" id="GO:0008270">
    <property type="term" value="F:zinc ion binding"/>
    <property type="evidence" value="ECO:0007669"/>
    <property type="project" value="InterPro"/>
</dbReference>
<dbReference type="AlphaFoldDB" id="A0A7H8R0S9"/>
<organism evidence="10 11">
    <name type="scientific">Talaromyces rugulosus</name>
    <name type="common">Penicillium rugulosum</name>
    <dbReference type="NCBI Taxonomy" id="121627"/>
    <lineage>
        <taxon>Eukaryota</taxon>
        <taxon>Fungi</taxon>
        <taxon>Dikarya</taxon>
        <taxon>Ascomycota</taxon>
        <taxon>Pezizomycotina</taxon>
        <taxon>Eurotiomycetes</taxon>
        <taxon>Eurotiomycetidae</taxon>
        <taxon>Eurotiales</taxon>
        <taxon>Trichocomaceae</taxon>
        <taxon>Talaromyces</taxon>
        <taxon>Talaromyces sect. Islandici</taxon>
    </lineage>
</organism>
<dbReference type="SMART" id="SM00066">
    <property type="entry name" value="GAL4"/>
    <property type="match status" value="1"/>
</dbReference>
<accession>A0A7H8R0S9</accession>
<evidence type="ECO:0000256" key="2">
    <source>
        <dbReference type="ARBA" id="ARBA00022723"/>
    </source>
</evidence>
<evidence type="ECO:0000256" key="5">
    <source>
        <dbReference type="ARBA" id="ARBA00023125"/>
    </source>
</evidence>
<keyword evidence="6" id="KW-0804">Transcription</keyword>
<dbReference type="SMART" id="SM00906">
    <property type="entry name" value="Fungal_trans"/>
    <property type="match status" value="1"/>
</dbReference>
<dbReference type="PROSITE" id="PS00463">
    <property type="entry name" value="ZN2_CY6_FUNGAL_1"/>
    <property type="match status" value="1"/>
</dbReference>
<dbReference type="InterPro" id="IPR052202">
    <property type="entry name" value="Yeast_MetPath_Reg"/>
</dbReference>
<dbReference type="SUPFAM" id="SSF57701">
    <property type="entry name" value="Zn2/Cys6 DNA-binding domain"/>
    <property type="match status" value="1"/>
</dbReference>
<keyword evidence="2" id="KW-0479">Metal-binding</keyword>
<evidence type="ECO:0000259" key="9">
    <source>
        <dbReference type="PROSITE" id="PS50048"/>
    </source>
</evidence>
<proteinExistence type="predicted"/>